<dbReference type="PANTHER" id="PTHR21527:SF6">
    <property type="entry name" value="NUCLEOPORIN NUP35"/>
    <property type="match status" value="1"/>
</dbReference>
<evidence type="ECO:0000256" key="1">
    <source>
        <dbReference type="ARBA" id="ARBA00004567"/>
    </source>
</evidence>
<evidence type="ECO:0000256" key="5">
    <source>
        <dbReference type="ARBA" id="ARBA00023010"/>
    </source>
</evidence>
<sequence length="287" mass="30809">MTLRGAEPVDNSYWTFGKATAQADAQPSSRRHSHLLSSPGPSPSTSLGAANAYAPVSTPQRDSYYSAPGRADHDDRDLLRTMRGAPPVLEPDLPPIGGRDSILFEHSASMPCDDRQSSSNQMEISALLSPIRAPAPPAFPRPLLVQAPPASNAVLVFGFPPGSANPIIDQFESYGVVVSHSIGHGNWVRLEYTTRIAADQALQQDGKVVQIPGAAPFMIGVKPASAVDNMHLQMDVTRGAILSRRPVAAARNASAAALRRYGGSAELDRPRPDDGWCNRIMSWITNW</sequence>
<reference evidence="11 12" key="1">
    <citation type="submission" date="2018-03" db="EMBL/GenBank/DDBJ databases">
        <authorList>
            <person name="Fogelqvist J."/>
        </authorList>
    </citation>
    <scope>NUCLEOTIDE SEQUENCE [LARGE SCALE GENOMIC DNA]</scope>
</reference>
<dbReference type="EMBL" id="OVEO01000006">
    <property type="protein sequence ID" value="SPQ96711.1"/>
    <property type="molecule type" value="Genomic_DNA"/>
</dbReference>
<evidence type="ECO:0000256" key="4">
    <source>
        <dbReference type="ARBA" id="ARBA00022927"/>
    </source>
</evidence>
<feature type="compositionally biased region" description="Low complexity" evidence="9">
    <location>
        <begin position="35"/>
        <end position="48"/>
    </location>
</feature>
<feature type="domain" description="RRM Nup35-type" evidence="10">
    <location>
        <begin position="148"/>
        <end position="231"/>
    </location>
</feature>
<dbReference type="Proteomes" id="UP000290189">
    <property type="component" value="Unassembled WGS sequence"/>
</dbReference>
<dbReference type="CDD" id="cd12441">
    <property type="entry name" value="RRM_Nup53_like"/>
    <property type="match status" value="1"/>
</dbReference>
<evidence type="ECO:0000259" key="10">
    <source>
        <dbReference type="PROSITE" id="PS51472"/>
    </source>
</evidence>
<dbReference type="GO" id="GO:0044615">
    <property type="term" value="C:nuclear pore nuclear basket"/>
    <property type="evidence" value="ECO:0007669"/>
    <property type="project" value="TreeGrafter"/>
</dbReference>
<keyword evidence="11" id="KW-0496">Mitochondrion</keyword>
<evidence type="ECO:0000256" key="8">
    <source>
        <dbReference type="PROSITE-ProRule" id="PRU00804"/>
    </source>
</evidence>
<dbReference type="GO" id="GO:0051028">
    <property type="term" value="P:mRNA transport"/>
    <property type="evidence" value="ECO:0007669"/>
    <property type="project" value="UniProtKB-UniRule"/>
</dbReference>
<evidence type="ECO:0000256" key="3">
    <source>
        <dbReference type="ARBA" id="ARBA00022816"/>
    </source>
</evidence>
<keyword evidence="3 8" id="KW-0509">mRNA transport</keyword>
<dbReference type="GO" id="GO:0006607">
    <property type="term" value="P:NLS-bearing protein import into nucleus"/>
    <property type="evidence" value="ECO:0007669"/>
    <property type="project" value="TreeGrafter"/>
</dbReference>
<dbReference type="Gene3D" id="3.30.70.330">
    <property type="match status" value="1"/>
</dbReference>
<dbReference type="InterPro" id="IPR007846">
    <property type="entry name" value="RRM_NUP35_dom"/>
</dbReference>
<keyword evidence="6 8" id="KW-0906">Nuclear pore complex</keyword>
<dbReference type="PROSITE" id="PS51472">
    <property type="entry name" value="RRM_NUP35"/>
    <property type="match status" value="1"/>
</dbReference>
<dbReference type="PANTHER" id="PTHR21527">
    <property type="entry name" value="NUCLEOPORIN NUP35"/>
    <property type="match status" value="1"/>
</dbReference>
<dbReference type="InterPro" id="IPR035979">
    <property type="entry name" value="RBD_domain_sf"/>
</dbReference>
<gene>
    <name evidence="11" type="ORF">PLBR_LOCUS3926</name>
</gene>
<accession>A0A3P3Y971</accession>
<evidence type="ECO:0000256" key="9">
    <source>
        <dbReference type="SAM" id="MobiDB-lite"/>
    </source>
</evidence>
<keyword evidence="7 8" id="KW-0539">Nucleus</keyword>
<dbReference type="GO" id="GO:0017056">
    <property type="term" value="F:structural constituent of nuclear pore"/>
    <property type="evidence" value="ECO:0007669"/>
    <property type="project" value="TreeGrafter"/>
</dbReference>
<evidence type="ECO:0000256" key="2">
    <source>
        <dbReference type="ARBA" id="ARBA00022448"/>
    </source>
</evidence>
<dbReference type="GO" id="GO:0044613">
    <property type="term" value="C:nuclear pore central transport channel"/>
    <property type="evidence" value="ECO:0007669"/>
    <property type="project" value="TreeGrafter"/>
</dbReference>
<keyword evidence="4" id="KW-0653">Protein transport</keyword>
<dbReference type="Pfam" id="PF05172">
    <property type="entry name" value="RRM_Nup35"/>
    <property type="match status" value="1"/>
</dbReference>
<proteinExistence type="predicted"/>
<keyword evidence="5" id="KW-0811">Translocation</keyword>
<evidence type="ECO:0000256" key="7">
    <source>
        <dbReference type="ARBA" id="ARBA00023242"/>
    </source>
</evidence>
<dbReference type="GO" id="GO:0005543">
    <property type="term" value="F:phospholipid binding"/>
    <property type="evidence" value="ECO:0007669"/>
    <property type="project" value="TreeGrafter"/>
</dbReference>
<comment type="subcellular location">
    <subcellularLocation>
        <location evidence="1">Nucleus</location>
        <location evidence="1">Nuclear pore complex</location>
    </subcellularLocation>
</comment>
<evidence type="ECO:0000313" key="11">
    <source>
        <dbReference type="EMBL" id="SPQ96711.1"/>
    </source>
</evidence>
<geneLocation type="mitochondrion" evidence="11"/>
<dbReference type="InterPro" id="IPR012677">
    <property type="entry name" value="Nucleotide-bd_a/b_plait_sf"/>
</dbReference>
<organism evidence="11 12">
    <name type="scientific">Plasmodiophora brassicae</name>
    <name type="common">Clubroot disease agent</name>
    <dbReference type="NCBI Taxonomy" id="37360"/>
    <lineage>
        <taxon>Eukaryota</taxon>
        <taxon>Sar</taxon>
        <taxon>Rhizaria</taxon>
        <taxon>Endomyxa</taxon>
        <taxon>Phytomyxea</taxon>
        <taxon>Plasmodiophorida</taxon>
        <taxon>Plasmodiophoridae</taxon>
        <taxon>Plasmodiophora</taxon>
    </lineage>
</organism>
<evidence type="ECO:0000313" key="12">
    <source>
        <dbReference type="Proteomes" id="UP000290189"/>
    </source>
</evidence>
<dbReference type="GO" id="GO:0006999">
    <property type="term" value="P:nuclear pore organization"/>
    <property type="evidence" value="ECO:0007669"/>
    <property type="project" value="TreeGrafter"/>
</dbReference>
<feature type="region of interest" description="Disordered" evidence="9">
    <location>
        <begin position="19"/>
        <end position="50"/>
    </location>
</feature>
<evidence type="ECO:0000256" key="6">
    <source>
        <dbReference type="ARBA" id="ARBA00023132"/>
    </source>
</evidence>
<protein>
    <recommendedName>
        <fullName evidence="10">RRM Nup35-type domain-containing protein</fullName>
    </recommendedName>
</protein>
<name>A0A3P3Y971_PLABS</name>
<dbReference type="AlphaFoldDB" id="A0A3P3Y971"/>
<keyword evidence="2 8" id="KW-0813">Transport</keyword>
<dbReference type="GO" id="GO:0003676">
    <property type="term" value="F:nucleic acid binding"/>
    <property type="evidence" value="ECO:0007669"/>
    <property type="project" value="InterPro"/>
</dbReference>
<dbReference type="SUPFAM" id="SSF54928">
    <property type="entry name" value="RNA-binding domain, RBD"/>
    <property type="match status" value="1"/>
</dbReference>